<name>A0ABS6T5E1_9RHOB</name>
<reference evidence="2 3" key="1">
    <citation type="submission" date="2021-05" db="EMBL/GenBank/DDBJ databases">
        <title>Culturable bacteria isolated from Daya Bay.</title>
        <authorList>
            <person name="Zheng W."/>
            <person name="Yu S."/>
            <person name="Huang Y."/>
        </authorList>
    </citation>
    <scope>NUCLEOTIDE SEQUENCE [LARGE SCALE GENOMIC DNA]</scope>
    <source>
        <strain evidence="2 3">DP4N28-5</strain>
    </source>
</reference>
<comment type="caution">
    <text evidence="2">The sequence shown here is derived from an EMBL/GenBank/DDBJ whole genome shotgun (WGS) entry which is preliminary data.</text>
</comment>
<sequence length="166" mass="17361">MTFFGRDEGLPDTTIGRESQLFAGLLMPGTADAKPKSEHADALAAALRSDASPETATVFLASAEPPSEDLLQTAALTVDQKPEAELVQASVEPTPVPEQVAFLYVTGNRVNVRGGPSTSHGVINALGYGTAVEDLGDAGDGWRTIRVLETGERGFMSGSFLTEDAP</sequence>
<protein>
    <submittedName>
        <fullName evidence="2">SH3 domain-containing protein</fullName>
    </submittedName>
</protein>
<organism evidence="2 3">
    <name type="scientific">Maritimibacter dapengensis</name>
    <dbReference type="NCBI Taxonomy" id="2836868"/>
    <lineage>
        <taxon>Bacteria</taxon>
        <taxon>Pseudomonadati</taxon>
        <taxon>Pseudomonadota</taxon>
        <taxon>Alphaproteobacteria</taxon>
        <taxon>Rhodobacterales</taxon>
        <taxon>Roseobacteraceae</taxon>
        <taxon>Maritimibacter</taxon>
    </lineage>
</organism>
<evidence type="ECO:0000313" key="3">
    <source>
        <dbReference type="Proteomes" id="UP000756530"/>
    </source>
</evidence>
<dbReference type="InterPro" id="IPR003646">
    <property type="entry name" value="SH3-like_bac-type"/>
</dbReference>
<keyword evidence="3" id="KW-1185">Reference proteome</keyword>
<accession>A0ABS6T5E1</accession>
<proteinExistence type="predicted"/>
<dbReference type="EMBL" id="JAHUZE010000004">
    <property type="protein sequence ID" value="MBV7380481.1"/>
    <property type="molecule type" value="Genomic_DNA"/>
</dbReference>
<feature type="domain" description="SH3b" evidence="1">
    <location>
        <begin position="109"/>
        <end position="161"/>
    </location>
</feature>
<evidence type="ECO:0000259" key="1">
    <source>
        <dbReference type="Pfam" id="PF08239"/>
    </source>
</evidence>
<dbReference type="Pfam" id="PF08239">
    <property type="entry name" value="SH3_3"/>
    <property type="match status" value="1"/>
</dbReference>
<dbReference type="Proteomes" id="UP000756530">
    <property type="component" value="Unassembled WGS sequence"/>
</dbReference>
<gene>
    <name evidence="2" type="ORF">KJP28_16265</name>
</gene>
<dbReference type="RefSeq" id="WP_218393687.1">
    <property type="nucleotide sequence ID" value="NZ_JAHUZE010000004.1"/>
</dbReference>
<evidence type="ECO:0000313" key="2">
    <source>
        <dbReference type="EMBL" id="MBV7380481.1"/>
    </source>
</evidence>